<dbReference type="Pfam" id="PF08757">
    <property type="entry name" value="CotH"/>
    <property type="match status" value="1"/>
</dbReference>
<evidence type="ECO:0000259" key="3">
    <source>
        <dbReference type="Pfam" id="PF13290"/>
    </source>
</evidence>
<reference evidence="4 5" key="1">
    <citation type="journal article" date="2019" name="Int. J. Syst. Evol. Microbiol.">
        <title>The Global Catalogue of Microorganisms (GCM) 10K type strain sequencing project: providing services to taxonomists for standard genome sequencing and annotation.</title>
        <authorList>
            <consortium name="The Broad Institute Genomics Platform"/>
            <consortium name="The Broad Institute Genome Sequencing Center for Infectious Disease"/>
            <person name="Wu L."/>
            <person name="Ma J."/>
        </authorList>
    </citation>
    <scope>NUCLEOTIDE SEQUENCE [LARGE SCALE GENOMIC DNA]</scope>
    <source>
        <strain evidence="4 5">JCM 13581</strain>
    </source>
</reference>
<protein>
    <recommendedName>
        <fullName evidence="3">GH29D-like beta-sandwich domain-containing protein</fullName>
    </recommendedName>
</protein>
<evidence type="ECO:0000313" key="4">
    <source>
        <dbReference type="EMBL" id="GAA1908854.1"/>
    </source>
</evidence>
<comment type="caution">
    <text evidence="4">The sequence shown here is derived from an EMBL/GenBank/DDBJ whole genome shotgun (WGS) entry which is preliminary data.</text>
</comment>
<dbReference type="Proteomes" id="UP001501303">
    <property type="component" value="Unassembled WGS sequence"/>
</dbReference>
<name>A0ABN2P0W4_9ACTN</name>
<dbReference type="InterPro" id="IPR059177">
    <property type="entry name" value="GH29D-like_dom"/>
</dbReference>
<dbReference type="InterPro" id="IPR014867">
    <property type="entry name" value="Spore_coat_CotH_CotH2/3/7"/>
</dbReference>
<dbReference type="Pfam" id="PF13290">
    <property type="entry name" value="CHB_HEX_C_1"/>
    <property type="match status" value="1"/>
</dbReference>
<dbReference type="EMBL" id="BAAAMJ010000015">
    <property type="protein sequence ID" value="GAA1908854.1"/>
    <property type="molecule type" value="Genomic_DNA"/>
</dbReference>
<organism evidence="4 5">
    <name type="scientific">Streptomyces sodiiphilus</name>
    <dbReference type="NCBI Taxonomy" id="226217"/>
    <lineage>
        <taxon>Bacteria</taxon>
        <taxon>Bacillati</taxon>
        <taxon>Actinomycetota</taxon>
        <taxon>Actinomycetes</taxon>
        <taxon>Kitasatosporales</taxon>
        <taxon>Streptomycetaceae</taxon>
        <taxon>Streptomyces</taxon>
    </lineage>
</organism>
<keyword evidence="5" id="KW-1185">Reference proteome</keyword>
<feature type="chain" id="PRO_5047120617" description="GH29D-like beta-sandwich domain-containing protein" evidence="2">
    <location>
        <begin position="21"/>
        <end position="579"/>
    </location>
</feature>
<accession>A0ABN2P0W4</accession>
<proteinExistence type="predicted"/>
<gene>
    <name evidence="4" type="ORF">GCM10009716_18500</name>
</gene>
<keyword evidence="2" id="KW-0732">Signal</keyword>
<feature type="region of interest" description="Disordered" evidence="1">
    <location>
        <begin position="19"/>
        <end position="50"/>
    </location>
</feature>
<evidence type="ECO:0000256" key="1">
    <source>
        <dbReference type="SAM" id="MobiDB-lite"/>
    </source>
</evidence>
<evidence type="ECO:0000256" key="2">
    <source>
        <dbReference type="SAM" id="SignalP"/>
    </source>
</evidence>
<sequence>MTAVGLLAAVSLLMTGTAGADSGTGAAPPPAVTVSGEPAAAVGGTGPAPDADADGEIIAAQQADLTGDIVFSESSRTFRGQISVSLSTTVSDAEIRYTTDGRLPTASSPVYTGPLEFRTTTQLRARAFVGGAPSGDPGTALYTARSFDATHDLPVMVMDAYGGGKPGREYRDVSTMVMEPQGGTASLSATPTVATRAGFRLRGQSSAEFEKAPYRLELWDNDNDDAAYPMLGMPAEADWVLRGPFSDKALIRDAFVYSLGRDMGMETPRFAFFELYLNLDSQPVSPDDYQGVYMLVETIKDGPDRIDIEKLRKSDTTLPEISGGYIFKFEWFAAEEPILHCPGGGWDCWRDLEIKRPKSPNSQQMQWLGQHLKEFHDALRGPDPSHPQTGYPAYIDVGSFVDQIIIAELSRDMDAYIRSSYFHKDRNEKIVAGPLWDYDLTFGTGGFFNNTEIRGWQFQEVRQPVANDWFVRLMDDPSFVQRVDTRWRQLRQGILSDQQINARINSLASPLTNGAQRNFQKWPNLTQPMIGFFFTPTAPTWQGQVDFMRDWTHRRAAWLDSSGWRPNAGFAVAPDRQLP</sequence>
<evidence type="ECO:0000313" key="5">
    <source>
        <dbReference type="Proteomes" id="UP001501303"/>
    </source>
</evidence>
<feature type="signal peptide" evidence="2">
    <location>
        <begin position="1"/>
        <end position="20"/>
    </location>
</feature>
<feature type="compositionally biased region" description="Low complexity" evidence="1">
    <location>
        <begin position="36"/>
        <end position="50"/>
    </location>
</feature>
<feature type="domain" description="GH29D-like beta-sandwich" evidence="3">
    <location>
        <begin position="76"/>
        <end position="135"/>
    </location>
</feature>